<protein>
    <submittedName>
        <fullName evidence="2">Uncharacterized protein</fullName>
    </submittedName>
</protein>
<sequence>MEGKKGSKKVGNWATFTPADPADLSKRRPLDSRQVKGPGGKMLVHVYSALLFWWIPEDPDPLKRRAGIDDLPSCEPKECVTLRETERRTVVTGRPTRCSITAAGRSVASAGSAGVASGALADLIELGHLDGLPDAFKIDAYNAGLIAGHAVLRRRGTVLLRRCSVARARSVSASTKSARLLGLSLERKLAVISKCLRSRDNNHVTLDSVNDASSREKEDPLTPAQFLAFLRVEADNTLEKSCDMSTGRNNLLAVFLGTDNMNDRSTDGFSRHRYRRLRGLSPIRASCPQFRLP</sequence>
<evidence type="ECO:0000313" key="3">
    <source>
        <dbReference type="Proteomes" id="UP000078492"/>
    </source>
</evidence>
<proteinExistence type="predicted"/>
<accession>A0A151J1H9</accession>
<dbReference type="Proteomes" id="UP000078492">
    <property type="component" value="Unassembled WGS sequence"/>
</dbReference>
<evidence type="ECO:0000313" key="2">
    <source>
        <dbReference type="EMBL" id="KYN15735.1"/>
    </source>
</evidence>
<evidence type="ECO:0000256" key="1">
    <source>
        <dbReference type="SAM" id="MobiDB-lite"/>
    </source>
</evidence>
<name>A0A151J1H9_9HYME</name>
<gene>
    <name evidence="2" type="ORF">ALC57_12032</name>
</gene>
<dbReference type="AlphaFoldDB" id="A0A151J1H9"/>
<organism evidence="2 3">
    <name type="scientific">Trachymyrmex cornetzi</name>
    <dbReference type="NCBI Taxonomy" id="471704"/>
    <lineage>
        <taxon>Eukaryota</taxon>
        <taxon>Metazoa</taxon>
        <taxon>Ecdysozoa</taxon>
        <taxon>Arthropoda</taxon>
        <taxon>Hexapoda</taxon>
        <taxon>Insecta</taxon>
        <taxon>Pterygota</taxon>
        <taxon>Neoptera</taxon>
        <taxon>Endopterygota</taxon>
        <taxon>Hymenoptera</taxon>
        <taxon>Apocrita</taxon>
        <taxon>Aculeata</taxon>
        <taxon>Formicoidea</taxon>
        <taxon>Formicidae</taxon>
        <taxon>Myrmicinae</taxon>
        <taxon>Trachymyrmex</taxon>
    </lineage>
</organism>
<reference evidence="2 3" key="1">
    <citation type="submission" date="2015-09" db="EMBL/GenBank/DDBJ databases">
        <title>Trachymyrmex cornetzi WGS genome.</title>
        <authorList>
            <person name="Nygaard S."/>
            <person name="Hu H."/>
            <person name="Boomsma J."/>
            <person name="Zhang G."/>
        </authorList>
    </citation>
    <scope>NUCLEOTIDE SEQUENCE [LARGE SCALE GENOMIC DNA]</scope>
    <source>
        <strain evidence="2">Tcor2-1</strain>
        <tissue evidence="2">Whole body</tissue>
    </source>
</reference>
<feature type="region of interest" description="Disordered" evidence="1">
    <location>
        <begin position="1"/>
        <end position="35"/>
    </location>
</feature>
<keyword evidence="3" id="KW-1185">Reference proteome</keyword>
<feature type="compositionally biased region" description="Basic and acidic residues" evidence="1">
    <location>
        <begin position="23"/>
        <end position="34"/>
    </location>
</feature>
<dbReference type="EMBL" id="KQ980514">
    <property type="protein sequence ID" value="KYN15735.1"/>
    <property type="molecule type" value="Genomic_DNA"/>
</dbReference>
<dbReference type="STRING" id="471704.A0A151J1H9"/>